<dbReference type="PANTHER" id="PTHR13468">
    <property type="entry name" value="DEK PROTEIN"/>
    <property type="match status" value="1"/>
</dbReference>
<evidence type="ECO:0000313" key="2">
    <source>
        <dbReference type="EMBL" id="KAK1363290.1"/>
    </source>
</evidence>
<dbReference type="GO" id="GO:0005634">
    <property type="term" value="C:nucleus"/>
    <property type="evidence" value="ECO:0007669"/>
    <property type="project" value="TreeGrafter"/>
</dbReference>
<evidence type="ECO:0008006" key="4">
    <source>
        <dbReference type="Google" id="ProtNLM"/>
    </source>
</evidence>
<evidence type="ECO:0000313" key="3">
    <source>
        <dbReference type="Proteomes" id="UP001237642"/>
    </source>
</evidence>
<feature type="region of interest" description="Disordered" evidence="1">
    <location>
        <begin position="1"/>
        <end position="20"/>
    </location>
</feature>
<proteinExistence type="predicted"/>
<reference evidence="2" key="1">
    <citation type="submission" date="2023-02" db="EMBL/GenBank/DDBJ databases">
        <title>Genome of toxic invasive species Heracleum sosnowskyi carries increased number of genes despite the absence of recent whole-genome duplications.</title>
        <authorList>
            <person name="Schelkunov M."/>
            <person name="Shtratnikova V."/>
            <person name="Makarenko M."/>
            <person name="Klepikova A."/>
            <person name="Omelchenko D."/>
            <person name="Novikova G."/>
            <person name="Obukhova E."/>
            <person name="Bogdanov V."/>
            <person name="Penin A."/>
            <person name="Logacheva M."/>
        </authorList>
    </citation>
    <scope>NUCLEOTIDE SEQUENCE</scope>
    <source>
        <strain evidence="2">Hsosn_3</strain>
        <tissue evidence="2">Leaf</tissue>
    </source>
</reference>
<dbReference type="AlphaFoldDB" id="A0AAD8H9C1"/>
<reference evidence="2" key="2">
    <citation type="submission" date="2023-05" db="EMBL/GenBank/DDBJ databases">
        <authorList>
            <person name="Schelkunov M.I."/>
        </authorList>
    </citation>
    <scope>NUCLEOTIDE SEQUENCE</scope>
    <source>
        <strain evidence="2">Hsosn_3</strain>
        <tissue evidence="2">Leaf</tissue>
    </source>
</reference>
<dbReference type="GO" id="GO:0042393">
    <property type="term" value="F:histone binding"/>
    <property type="evidence" value="ECO:0007669"/>
    <property type="project" value="TreeGrafter"/>
</dbReference>
<dbReference type="SUPFAM" id="SSF109715">
    <property type="entry name" value="DEK C-terminal domain"/>
    <property type="match status" value="1"/>
</dbReference>
<dbReference type="Gene3D" id="1.10.10.60">
    <property type="entry name" value="Homeodomain-like"/>
    <property type="match status" value="1"/>
</dbReference>
<organism evidence="2 3">
    <name type="scientific">Heracleum sosnowskyi</name>
    <dbReference type="NCBI Taxonomy" id="360622"/>
    <lineage>
        <taxon>Eukaryota</taxon>
        <taxon>Viridiplantae</taxon>
        <taxon>Streptophyta</taxon>
        <taxon>Embryophyta</taxon>
        <taxon>Tracheophyta</taxon>
        <taxon>Spermatophyta</taxon>
        <taxon>Magnoliopsida</taxon>
        <taxon>eudicotyledons</taxon>
        <taxon>Gunneridae</taxon>
        <taxon>Pentapetalae</taxon>
        <taxon>asterids</taxon>
        <taxon>campanulids</taxon>
        <taxon>Apiales</taxon>
        <taxon>Apiaceae</taxon>
        <taxon>Apioideae</taxon>
        <taxon>apioid superclade</taxon>
        <taxon>Tordylieae</taxon>
        <taxon>Tordyliinae</taxon>
        <taxon>Heracleum</taxon>
    </lineage>
</organism>
<dbReference type="InterPro" id="IPR044198">
    <property type="entry name" value="DEK"/>
</dbReference>
<gene>
    <name evidence="2" type="ORF">POM88_038851</name>
</gene>
<dbReference type="GO" id="GO:0003677">
    <property type="term" value="F:DNA binding"/>
    <property type="evidence" value="ECO:0007669"/>
    <property type="project" value="InterPro"/>
</dbReference>
<dbReference type="Proteomes" id="UP001237642">
    <property type="component" value="Unassembled WGS sequence"/>
</dbReference>
<name>A0AAD8H9C1_9APIA</name>
<evidence type="ECO:0000256" key="1">
    <source>
        <dbReference type="SAM" id="MobiDB-lite"/>
    </source>
</evidence>
<dbReference type="GO" id="GO:0006325">
    <property type="term" value="P:chromatin organization"/>
    <property type="evidence" value="ECO:0007669"/>
    <property type="project" value="InterPro"/>
</dbReference>
<dbReference type="PANTHER" id="PTHR13468:SF1">
    <property type="entry name" value="PROTEIN DEK"/>
    <property type="match status" value="1"/>
</dbReference>
<dbReference type="EMBL" id="JAUIZM010000009">
    <property type="protein sequence ID" value="KAK1363290.1"/>
    <property type="molecule type" value="Genomic_DNA"/>
</dbReference>
<dbReference type="GO" id="GO:2000779">
    <property type="term" value="P:regulation of double-strand break repair"/>
    <property type="evidence" value="ECO:0007669"/>
    <property type="project" value="TreeGrafter"/>
</dbReference>
<keyword evidence="3" id="KW-1185">Reference proteome</keyword>
<sequence length="114" mass="12608">MAVGNGTQAKKAKPEPSKEEMHAVVADILKKVDFNTACPLVFSLFSAFFFKKKATLSGILKQLGDHFKIDLMHRKVELKSIITDVINNMTDEDYDGEEDSGEEVEGDGEDDNNA</sequence>
<accession>A0AAD8H9C1</accession>
<feature type="region of interest" description="Disordered" evidence="1">
    <location>
        <begin position="90"/>
        <end position="114"/>
    </location>
</feature>
<comment type="caution">
    <text evidence="2">The sequence shown here is derived from an EMBL/GenBank/DDBJ whole genome shotgun (WGS) entry which is preliminary data.</text>
</comment>
<protein>
    <recommendedName>
        <fullName evidence="4">DEK C-terminal domain-containing protein</fullName>
    </recommendedName>
</protein>